<dbReference type="Pfam" id="PF17042">
    <property type="entry name" value="NBD_C"/>
    <property type="match status" value="1"/>
</dbReference>
<dbReference type="Proteomes" id="UP000241639">
    <property type="component" value="Unassembled WGS sequence"/>
</dbReference>
<sequence>MRIAVIADDITGANDCGGQLIPYGYEATVMLEARKDGLEKRQAVIFNTDSRSVSEADAYQRVKATAEWVKAGSFDVIYKKIDSTMRGNIGQEINAIHDVFHPDFVLIAPSYPENGRRVVGGIHYVNNQRLSETEFGQDPKTPVHESDIRNLIKSQSKRNVGHISIEELRKGIIAMKLSSFKKQGISYIVVDAIDDSDLKTLAHAARHTPYTFVCAGSSGLLKQLPASFGVSPSNQKHRITVPAQPALLVIGSVSRSGREQLAELRQMSSVTSVEINPQSILQGAQEKEREIQRVTQVAADAFANEAHVALYSSDDVANTQKFGKEMGYTPIAISDLISSSLGEIAAKLINRLSIRRLFLTGGDTAYQVFNRLHATQFQLLDEVEPGVPIGRLDDDRNILAVTKAGNFGSPQVMVKALKVLIGNEESISP</sequence>
<comment type="similarity">
    <text evidence="1">Belongs to the four-carbon acid sugar kinase family.</text>
</comment>
<feature type="domain" description="Four-carbon acid sugar kinase N-terminal" evidence="7">
    <location>
        <begin position="3"/>
        <end position="224"/>
    </location>
</feature>
<name>A0A2T4Z3U0_9BACL</name>
<evidence type="ECO:0000256" key="3">
    <source>
        <dbReference type="ARBA" id="ARBA00022741"/>
    </source>
</evidence>
<dbReference type="InterPro" id="IPR010737">
    <property type="entry name" value="4-carb_acid_sugar_kinase_N"/>
</dbReference>
<evidence type="ECO:0000313" key="10">
    <source>
        <dbReference type="Proteomes" id="UP000241639"/>
    </source>
</evidence>
<keyword evidence="5" id="KW-0067">ATP-binding</keyword>
<evidence type="ECO:0000259" key="8">
    <source>
        <dbReference type="Pfam" id="PF17042"/>
    </source>
</evidence>
<keyword evidence="2" id="KW-0808">Transferase</keyword>
<dbReference type="InterPro" id="IPR042213">
    <property type="entry name" value="NBD_C_sf"/>
</dbReference>
<evidence type="ECO:0000256" key="4">
    <source>
        <dbReference type="ARBA" id="ARBA00022777"/>
    </source>
</evidence>
<organism evidence="9 10">
    <name type="scientific">Desmospora activa DSM 45169</name>
    <dbReference type="NCBI Taxonomy" id="1121389"/>
    <lineage>
        <taxon>Bacteria</taxon>
        <taxon>Bacillati</taxon>
        <taxon>Bacillota</taxon>
        <taxon>Bacilli</taxon>
        <taxon>Bacillales</taxon>
        <taxon>Thermoactinomycetaceae</taxon>
        <taxon>Desmospora</taxon>
    </lineage>
</organism>
<dbReference type="InterPro" id="IPR037051">
    <property type="entry name" value="4-carb_acid_sugar_kinase_N_sf"/>
</dbReference>
<evidence type="ECO:0000256" key="1">
    <source>
        <dbReference type="ARBA" id="ARBA00005715"/>
    </source>
</evidence>
<keyword evidence="3" id="KW-0547">Nucleotide-binding</keyword>
<dbReference type="AlphaFoldDB" id="A0A2T4Z3U0"/>
<dbReference type="GO" id="GO:0016301">
    <property type="term" value="F:kinase activity"/>
    <property type="evidence" value="ECO:0007669"/>
    <property type="project" value="UniProtKB-KW"/>
</dbReference>
<evidence type="ECO:0000256" key="2">
    <source>
        <dbReference type="ARBA" id="ARBA00022679"/>
    </source>
</evidence>
<evidence type="ECO:0000259" key="7">
    <source>
        <dbReference type="Pfam" id="PF07005"/>
    </source>
</evidence>
<evidence type="ECO:0000313" key="9">
    <source>
        <dbReference type="EMBL" id="PTM56552.1"/>
    </source>
</evidence>
<dbReference type="Gene3D" id="3.40.980.20">
    <property type="entry name" value="Four-carbon acid sugar kinase, nucleotide binding domain"/>
    <property type="match status" value="1"/>
</dbReference>
<dbReference type="SUPFAM" id="SSF142764">
    <property type="entry name" value="YgbK-like"/>
    <property type="match status" value="1"/>
</dbReference>
<dbReference type="Gene3D" id="3.40.50.10840">
    <property type="entry name" value="Putative sugar-binding, N-terminal domain"/>
    <property type="match status" value="1"/>
</dbReference>
<evidence type="ECO:0000256" key="6">
    <source>
        <dbReference type="ARBA" id="ARBA00023277"/>
    </source>
</evidence>
<comment type="caution">
    <text evidence="9">The sequence shown here is derived from an EMBL/GenBank/DDBJ whole genome shotgun (WGS) entry which is preliminary data.</text>
</comment>
<reference evidence="9 10" key="1">
    <citation type="submission" date="2018-04" db="EMBL/GenBank/DDBJ databases">
        <title>Genomic Encyclopedia of Archaeal and Bacterial Type Strains, Phase II (KMG-II): from individual species to whole genera.</title>
        <authorList>
            <person name="Goeker M."/>
        </authorList>
    </citation>
    <scope>NUCLEOTIDE SEQUENCE [LARGE SCALE GENOMIC DNA]</scope>
    <source>
        <strain evidence="9 10">DSM 45169</strain>
    </source>
</reference>
<keyword evidence="4" id="KW-0418">Kinase</keyword>
<gene>
    <name evidence="9" type="ORF">C8J48_2874</name>
</gene>
<dbReference type="GO" id="GO:0005524">
    <property type="term" value="F:ATP binding"/>
    <property type="evidence" value="ECO:0007669"/>
    <property type="project" value="UniProtKB-KW"/>
</dbReference>
<feature type="domain" description="Four-carbon acid sugar kinase nucleotide binding" evidence="8">
    <location>
        <begin position="247"/>
        <end position="412"/>
    </location>
</feature>
<proteinExistence type="inferred from homology"/>
<dbReference type="RefSeq" id="WP_107727883.1">
    <property type="nucleotide sequence ID" value="NZ_PZZP01000002.1"/>
</dbReference>
<evidence type="ECO:0000256" key="5">
    <source>
        <dbReference type="ARBA" id="ARBA00022840"/>
    </source>
</evidence>
<keyword evidence="10" id="KW-1185">Reference proteome</keyword>
<dbReference type="InterPro" id="IPR031475">
    <property type="entry name" value="NBD_C"/>
</dbReference>
<accession>A0A2T4Z3U0</accession>
<dbReference type="EMBL" id="PZZP01000002">
    <property type="protein sequence ID" value="PTM56552.1"/>
    <property type="molecule type" value="Genomic_DNA"/>
</dbReference>
<dbReference type="Pfam" id="PF07005">
    <property type="entry name" value="SBD_N"/>
    <property type="match status" value="1"/>
</dbReference>
<protein>
    <submittedName>
        <fullName evidence="9">Uncharacterized protein YgbK (DUF1537 family)</fullName>
    </submittedName>
</protein>
<keyword evidence="6" id="KW-0119">Carbohydrate metabolism</keyword>
<dbReference type="OrthoDB" id="9778478at2"/>